<protein>
    <submittedName>
        <fullName evidence="2">Uncharacterized protein</fullName>
    </submittedName>
</protein>
<organism evidence="2 3">
    <name type="scientific">Polarella glacialis</name>
    <name type="common">Dinoflagellate</name>
    <dbReference type="NCBI Taxonomy" id="89957"/>
    <lineage>
        <taxon>Eukaryota</taxon>
        <taxon>Sar</taxon>
        <taxon>Alveolata</taxon>
        <taxon>Dinophyceae</taxon>
        <taxon>Suessiales</taxon>
        <taxon>Suessiaceae</taxon>
        <taxon>Polarella</taxon>
    </lineage>
</organism>
<feature type="compositionally biased region" description="Basic residues" evidence="1">
    <location>
        <begin position="202"/>
        <end position="220"/>
    </location>
</feature>
<name>A0A813J4D1_POLGL</name>
<proteinExistence type="predicted"/>
<sequence>MSVYLEAKADYEQEHREWRRRSEALIAEAETAAAALLEPHAPERPPKPAPTEQPQLAFPSVLLGLLYMNMYGFSTKEQSTIIRTLNGSCRLADIERRLRSSERPYAPRRAMYTQDEPETEETDAWLAEDKPDAEQVWDYTEDWDSEQADWPDDDGEEECEEDDEVNEAMITFAQARKNLRETVKRRGFVPSDMPLDVGPRPPCHKGKGKGKGRVKGKGKGKFADKFGDRFAGRSSRPTGKGSTSTSSRPTISSSTCRPWFKRAPGAPTQPEGGFFSEEVLEEEGDSANFAFAFLTAPDNSSESENESDHNNPAPGELQQRRELGEAFWAMWQQQIALHEILRADPAWEATTTTPDSDMPALIDSDYETDVGTDDEDDFSSQDSVSSGASSHTRTWRGFSDEKDSSDDDCQIPDGR</sequence>
<comment type="caution">
    <text evidence="2">The sequence shown here is derived from an EMBL/GenBank/DDBJ whole genome shotgun (WGS) entry which is preliminary data.</text>
</comment>
<reference evidence="2" key="1">
    <citation type="submission" date="2021-02" db="EMBL/GenBank/DDBJ databases">
        <authorList>
            <person name="Dougan E. K."/>
            <person name="Rhodes N."/>
            <person name="Thang M."/>
            <person name="Chan C."/>
        </authorList>
    </citation>
    <scope>NUCLEOTIDE SEQUENCE</scope>
</reference>
<dbReference type="EMBL" id="CAJNNW010024524">
    <property type="protein sequence ID" value="CAE8672980.1"/>
    <property type="molecule type" value="Genomic_DNA"/>
</dbReference>
<evidence type="ECO:0000256" key="1">
    <source>
        <dbReference type="SAM" id="MobiDB-lite"/>
    </source>
</evidence>
<feature type="compositionally biased region" description="Acidic residues" evidence="1">
    <location>
        <begin position="364"/>
        <end position="379"/>
    </location>
</feature>
<feature type="region of interest" description="Disordered" evidence="1">
    <location>
        <begin position="190"/>
        <end position="273"/>
    </location>
</feature>
<evidence type="ECO:0000313" key="3">
    <source>
        <dbReference type="Proteomes" id="UP000626109"/>
    </source>
</evidence>
<dbReference type="AlphaFoldDB" id="A0A813J4D1"/>
<feature type="region of interest" description="Disordered" evidence="1">
    <location>
        <begin position="286"/>
        <end position="321"/>
    </location>
</feature>
<accession>A0A813J4D1</accession>
<feature type="region of interest" description="Disordered" evidence="1">
    <location>
        <begin position="348"/>
        <end position="415"/>
    </location>
</feature>
<gene>
    <name evidence="2" type="ORF">PGLA2088_LOCUS18322</name>
</gene>
<feature type="compositionally biased region" description="Basic and acidic residues" evidence="1">
    <location>
        <begin position="221"/>
        <end position="231"/>
    </location>
</feature>
<feature type="compositionally biased region" description="Low complexity" evidence="1">
    <location>
        <begin position="380"/>
        <end position="390"/>
    </location>
</feature>
<feature type="compositionally biased region" description="Acidic residues" evidence="1">
    <location>
        <begin position="403"/>
        <end position="415"/>
    </location>
</feature>
<evidence type="ECO:0000313" key="2">
    <source>
        <dbReference type="EMBL" id="CAE8672980.1"/>
    </source>
</evidence>
<dbReference type="Proteomes" id="UP000626109">
    <property type="component" value="Unassembled WGS sequence"/>
</dbReference>
<feature type="compositionally biased region" description="Low complexity" evidence="1">
    <location>
        <begin position="242"/>
        <end position="255"/>
    </location>
</feature>